<evidence type="ECO:0000313" key="1">
    <source>
        <dbReference type="EMBL" id="QJA62689.1"/>
    </source>
</evidence>
<proteinExistence type="predicted"/>
<protein>
    <recommendedName>
        <fullName evidence="3">ASCH domain-containing protein</fullName>
    </recommendedName>
</protein>
<evidence type="ECO:0000313" key="2">
    <source>
        <dbReference type="EMBL" id="QJA79834.1"/>
    </source>
</evidence>
<evidence type="ECO:0008006" key="3">
    <source>
        <dbReference type="Google" id="ProtNLM"/>
    </source>
</evidence>
<sequence length="196" mass="22360">MKGLSLSGQMIVPWLAGNKTVTRRLMNPQPGFWVGGIPYREHIGESDHDIEIKPRYLPGETVYIKESCYICGSDMDGAPLAEPPVVYRADGARKSDEYSHFRSPRFMPEWASRSHALIVSVRPDQINEITEEEVEREGVGLTEWNNHPEWPKTAGFAELWESLHPGSWEKNEWCFVYTLKKLDKRVDAPDTTNKSG</sequence>
<reference evidence="1" key="1">
    <citation type="submission" date="2020-03" db="EMBL/GenBank/DDBJ databases">
        <title>The deep terrestrial virosphere.</title>
        <authorList>
            <person name="Holmfeldt K."/>
            <person name="Nilsson E."/>
            <person name="Simone D."/>
            <person name="Lopez-Fernandez M."/>
            <person name="Wu X."/>
            <person name="de Brujin I."/>
            <person name="Lundin D."/>
            <person name="Andersson A."/>
            <person name="Bertilsson S."/>
            <person name="Dopson M."/>
        </authorList>
    </citation>
    <scope>NUCLEOTIDE SEQUENCE</scope>
    <source>
        <strain evidence="2">MM415A00827</strain>
        <strain evidence="1">MM415B00742</strain>
    </source>
</reference>
<organism evidence="1">
    <name type="scientific">viral metagenome</name>
    <dbReference type="NCBI Taxonomy" id="1070528"/>
    <lineage>
        <taxon>unclassified sequences</taxon>
        <taxon>metagenomes</taxon>
        <taxon>organismal metagenomes</taxon>
    </lineage>
</organism>
<dbReference type="AlphaFoldDB" id="A0A6M3IYD8"/>
<accession>A0A6M3IYD8</accession>
<dbReference type="EMBL" id="MT142396">
    <property type="protein sequence ID" value="QJA79834.1"/>
    <property type="molecule type" value="Genomic_DNA"/>
</dbReference>
<gene>
    <name evidence="2" type="ORF">MM415A00827_0027</name>
    <name evidence="1" type="ORF">MM415B00742_0029</name>
</gene>
<dbReference type="EMBL" id="MT141478">
    <property type="protein sequence ID" value="QJA62689.1"/>
    <property type="molecule type" value="Genomic_DNA"/>
</dbReference>
<name>A0A6M3IYD8_9ZZZZ</name>